<feature type="region of interest" description="Disordered" evidence="2">
    <location>
        <begin position="1"/>
        <end position="95"/>
    </location>
</feature>
<evidence type="ECO:0000256" key="1">
    <source>
        <dbReference type="SAM" id="Coils"/>
    </source>
</evidence>
<dbReference type="OrthoDB" id="1876167at2759"/>
<dbReference type="PaxDb" id="3218-PP1S17_100V6.1"/>
<feature type="coiled-coil region" evidence="1">
    <location>
        <begin position="95"/>
        <end position="165"/>
    </location>
</feature>
<evidence type="ECO:0000313" key="4">
    <source>
        <dbReference type="EnsemblPlants" id="Pp3c18_4330V3.1"/>
    </source>
</evidence>
<proteinExistence type="predicted"/>
<reference evidence="3 5" key="1">
    <citation type="journal article" date="2008" name="Science">
        <title>The Physcomitrella genome reveals evolutionary insights into the conquest of land by plants.</title>
        <authorList>
            <person name="Rensing S."/>
            <person name="Lang D."/>
            <person name="Zimmer A."/>
            <person name="Terry A."/>
            <person name="Salamov A."/>
            <person name="Shapiro H."/>
            <person name="Nishiyama T."/>
            <person name="Perroud P.-F."/>
            <person name="Lindquist E."/>
            <person name="Kamisugi Y."/>
            <person name="Tanahashi T."/>
            <person name="Sakakibara K."/>
            <person name="Fujita T."/>
            <person name="Oishi K."/>
            <person name="Shin-I T."/>
            <person name="Kuroki Y."/>
            <person name="Toyoda A."/>
            <person name="Suzuki Y."/>
            <person name="Hashimoto A."/>
            <person name="Yamaguchi K."/>
            <person name="Sugano A."/>
            <person name="Kohara Y."/>
            <person name="Fujiyama A."/>
            <person name="Anterola A."/>
            <person name="Aoki S."/>
            <person name="Ashton N."/>
            <person name="Barbazuk W.B."/>
            <person name="Barker E."/>
            <person name="Bennetzen J."/>
            <person name="Bezanilla M."/>
            <person name="Blankenship R."/>
            <person name="Cho S.H."/>
            <person name="Dutcher S."/>
            <person name="Estelle M."/>
            <person name="Fawcett J.A."/>
            <person name="Gundlach H."/>
            <person name="Hanada K."/>
            <person name="Heyl A."/>
            <person name="Hicks K.A."/>
            <person name="Hugh J."/>
            <person name="Lohr M."/>
            <person name="Mayer K."/>
            <person name="Melkozernov A."/>
            <person name="Murata T."/>
            <person name="Nelson D."/>
            <person name="Pils B."/>
            <person name="Prigge M."/>
            <person name="Reiss B."/>
            <person name="Renner T."/>
            <person name="Rombauts S."/>
            <person name="Rushton P."/>
            <person name="Sanderfoot A."/>
            <person name="Schween G."/>
            <person name="Shiu S.-H."/>
            <person name="Stueber K."/>
            <person name="Theodoulou F.L."/>
            <person name="Tu H."/>
            <person name="Van de Peer Y."/>
            <person name="Verrier P.J."/>
            <person name="Waters E."/>
            <person name="Wood A."/>
            <person name="Yang L."/>
            <person name="Cove D."/>
            <person name="Cuming A."/>
            <person name="Hasebe M."/>
            <person name="Lucas S."/>
            <person name="Mishler D.B."/>
            <person name="Reski R."/>
            <person name="Grigoriev I."/>
            <person name="Quatrano R.S."/>
            <person name="Boore J.L."/>
        </authorList>
    </citation>
    <scope>NUCLEOTIDE SEQUENCE [LARGE SCALE GENOMIC DNA]</scope>
    <source>
        <strain evidence="4 5">cv. Gransden 2004</strain>
    </source>
</reference>
<feature type="compositionally biased region" description="Basic and acidic residues" evidence="2">
    <location>
        <begin position="70"/>
        <end position="79"/>
    </location>
</feature>
<evidence type="ECO:0000313" key="5">
    <source>
        <dbReference type="Proteomes" id="UP000006727"/>
    </source>
</evidence>
<sequence>MADSSASPSLSSSPEKNDMTLEGTLPEAMDTQSKPNTVDARLPEALNTGPNAVAMVTSLRDAAAMGAKEMSVDESHHSEALGPLQEPAPTELPVTKGLNESRNELLQRVQALKKDLENWRGKLDTQVKSYREELGDLRSALNSEVEQLRVEFQDLRNTLKQQRELTATKLAKLDEPADAMMNSKQPLSTTEETN</sequence>
<evidence type="ECO:0000256" key="2">
    <source>
        <dbReference type="SAM" id="MobiDB-lite"/>
    </source>
</evidence>
<dbReference type="Gramene" id="Pp3c18_4330V3.1">
    <property type="protein sequence ID" value="Pp3c18_4330V3.1"/>
    <property type="gene ID" value="Pp3c18_4330"/>
</dbReference>
<reference evidence="4" key="3">
    <citation type="submission" date="2020-12" db="UniProtKB">
        <authorList>
            <consortium name="EnsemblPlants"/>
        </authorList>
    </citation>
    <scope>IDENTIFICATION</scope>
</reference>
<reference evidence="3 5" key="2">
    <citation type="journal article" date="2018" name="Plant J.">
        <title>The Physcomitrella patens chromosome-scale assembly reveals moss genome structure and evolution.</title>
        <authorList>
            <person name="Lang D."/>
            <person name="Ullrich K.K."/>
            <person name="Murat F."/>
            <person name="Fuchs J."/>
            <person name="Jenkins J."/>
            <person name="Haas F.B."/>
            <person name="Piednoel M."/>
            <person name="Gundlach H."/>
            <person name="Van Bel M."/>
            <person name="Meyberg R."/>
            <person name="Vives C."/>
            <person name="Morata J."/>
            <person name="Symeonidi A."/>
            <person name="Hiss M."/>
            <person name="Muchero W."/>
            <person name="Kamisugi Y."/>
            <person name="Saleh O."/>
            <person name="Blanc G."/>
            <person name="Decker E.L."/>
            <person name="van Gessel N."/>
            <person name="Grimwood J."/>
            <person name="Hayes R.D."/>
            <person name="Graham S.W."/>
            <person name="Gunter L.E."/>
            <person name="McDaniel S.F."/>
            <person name="Hoernstein S.N.W."/>
            <person name="Larsson A."/>
            <person name="Li F.W."/>
            <person name="Perroud P.F."/>
            <person name="Phillips J."/>
            <person name="Ranjan P."/>
            <person name="Rokshar D.S."/>
            <person name="Rothfels C.J."/>
            <person name="Schneider L."/>
            <person name="Shu S."/>
            <person name="Stevenson D.W."/>
            <person name="Thummler F."/>
            <person name="Tillich M."/>
            <person name="Villarreal Aguilar J.C."/>
            <person name="Widiez T."/>
            <person name="Wong G.K."/>
            <person name="Wymore A."/>
            <person name="Zhang Y."/>
            <person name="Zimmer A.D."/>
            <person name="Quatrano R.S."/>
            <person name="Mayer K.F.X."/>
            <person name="Goodstein D."/>
            <person name="Casacuberta J.M."/>
            <person name="Vandepoele K."/>
            <person name="Reski R."/>
            <person name="Cuming A.C."/>
            <person name="Tuskan G.A."/>
            <person name="Maumus F."/>
            <person name="Salse J."/>
            <person name="Schmutz J."/>
            <person name="Rensing S.A."/>
        </authorList>
    </citation>
    <scope>NUCLEOTIDE SEQUENCE [LARGE SCALE GENOMIC DNA]</scope>
    <source>
        <strain evidence="4 5">cv. Gransden 2004</strain>
    </source>
</reference>
<dbReference type="Gene3D" id="1.20.58.130">
    <property type="match status" value="1"/>
</dbReference>
<dbReference type="Proteomes" id="UP000006727">
    <property type="component" value="Chromosome 18"/>
</dbReference>
<dbReference type="PANTHER" id="PTHR34681">
    <property type="entry name" value="UVEAL AUTOANTIGEN WITH COILED-COIL/ANKYRIN"/>
    <property type="match status" value="1"/>
</dbReference>
<feature type="compositionally biased region" description="Polar residues" evidence="2">
    <location>
        <begin position="182"/>
        <end position="194"/>
    </location>
</feature>
<dbReference type="SUPFAM" id="SSF58113">
    <property type="entry name" value="Apolipoprotein A-I"/>
    <property type="match status" value="1"/>
</dbReference>
<dbReference type="PANTHER" id="PTHR34681:SF2">
    <property type="entry name" value="UVEAL AUTOANTIGEN WITH COILED-COIL_ANKYRIN"/>
    <property type="match status" value="1"/>
</dbReference>
<organism evidence="3">
    <name type="scientific">Physcomitrium patens</name>
    <name type="common">Spreading-leaved earth moss</name>
    <name type="synonym">Physcomitrella patens</name>
    <dbReference type="NCBI Taxonomy" id="3218"/>
    <lineage>
        <taxon>Eukaryota</taxon>
        <taxon>Viridiplantae</taxon>
        <taxon>Streptophyta</taxon>
        <taxon>Embryophyta</taxon>
        <taxon>Bryophyta</taxon>
        <taxon>Bryophytina</taxon>
        <taxon>Bryopsida</taxon>
        <taxon>Funariidae</taxon>
        <taxon>Funariales</taxon>
        <taxon>Funariaceae</taxon>
        <taxon>Physcomitrium</taxon>
    </lineage>
</organism>
<evidence type="ECO:0000313" key="3">
    <source>
        <dbReference type="EMBL" id="PNR34811.1"/>
    </source>
</evidence>
<dbReference type="STRING" id="3218.A0A2K1IZW2"/>
<accession>A0A2K1IZW2</accession>
<dbReference type="EnsemblPlants" id="Pp3c18_4330V3.1">
    <property type="protein sequence ID" value="Pp3c18_4330V3.1"/>
    <property type="gene ID" value="Pp3c18_4330"/>
</dbReference>
<dbReference type="GeneID" id="112295358"/>
<dbReference type="EnsemblPlants" id="Pp3c18_4330V3.3">
    <property type="protein sequence ID" value="Pp3c18_4330V3.3"/>
    <property type="gene ID" value="Pp3c18_4330"/>
</dbReference>
<dbReference type="RefSeq" id="XP_024402610.1">
    <property type="nucleotide sequence ID" value="XM_024546842.2"/>
</dbReference>
<feature type="compositionally biased region" description="Low complexity" evidence="2">
    <location>
        <begin position="1"/>
        <end position="14"/>
    </location>
</feature>
<keyword evidence="5" id="KW-1185">Reference proteome</keyword>
<dbReference type="KEGG" id="ppp:112295358"/>
<dbReference type="EMBL" id="ABEU02000018">
    <property type="protein sequence ID" value="PNR34811.1"/>
    <property type="molecule type" value="Genomic_DNA"/>
</dbReference>
<name>A0A2K1IZW2_PHYPA</name>
<gene>
    <name evidence="4" type="primary">LOC112295358</name>
    <name evidence="3" type="ORF">PHYPA_022709</name>
</gene>
<keyword evidence="1" id="KW-0175">Coiled coil</keyword>
<feature type="region of interest" description="Disordered" evidence="2">
    <location>
        <begin position="171"/>
        <end position="194"/>
    </location>
</feature>
<dbReference type="AlphaFoldDB" id="A0A2K1IZW2"/>
<protein>
    <submittedName>
        <fullName evidence="3 4">Uncharacterized protein</fullName>
    </submittedName>
</protein>
<dbReference type="Gramene" id="Pp3c18_4330V3.3">
    <property type="protein sequence ID" value="Pp3c18_4330V3.3"/>
    <property type="gene ID" value="Pp3c18_4330"/>
</dbReference>